<evidence type="ECO:0000313" key="3">
    <source>
        <dbReference type="Proteomes" id="UP000646244"/>
    </source>
</evidence>
<dbReference type="PROSITE" id="PS50943">
    <property type="entry name" value="HTH_CROC1"/>
    <property type="match status" value="1"/>
</dbReference>
<dbReference type="Proteomes" id="UP000646244">
    <property type="component" value="Unassembled WGS sequence"/>
</dbReference>
<dbReference type="Gene3D" id="3.30.870.10">
    <property type="entry name" value="Endonuclease Chain A"/>
    <property type="match status" value="1"/>
</dbReference>
<accession>A0A918U278</accession>
<feature type="domain" description="HTH cro/C1-type" evidence="1">
    <location>
        <begin position="15"/>
        <end position="69"/>
    </location>
</feature>
<dbReference type="Gene3D" id="1.10.260.40">
    <property type="entry name" value="lambda repressor-like DNA-binding domains"/>
    <property type="match status" value="1"/>
</dbReference>
<evidence type="ECO:0000313" key="2">
    <source>
        <dbReference type="EMBL" id="GHC67067.1"/>
    </source>
</evidence>
<dbReference type="InterPro" id="IPR010982">
    <property type="entry name" value="Lambda_DNA-bd_dom_sf"/>
</dbReference>
<dbReference type="CDD" id="cd00093">
    <property type="entry name" value="HTH_XRE"/>
    <property type="match status" value="1"/>
</dbReference>
<reference evidence="2" key="2">
    <citation type="submission" date="2020-09" db="EMBL/GenBank/DDBJ databases">
        <authorList>
            <person name="Sun Q."/>
            <person name="Ohkuma M."/>
        </authorList>
    </citation>
    <scope>NUCLEOTIDE SEQUENCE</scope>
    <source>
        <strain evidence="2">JCM 4633</strain>
    </source>
</reference>
<dbReference type="GO" id="GO:0003677">
    <property type="term" value="F:DNA binding"/>
    <property type="evidence" value="ECO:0007669"/>
    <property type="project" value="InterPro"/>
</dbReference>
<organism evidence="2 3">
    <name type="scientific">Streptomyces cinnamoneus</name>
    <name type="common">Streptoverticillium cinnamoneum</name>
    <dbReference type="NCBI Taxonomy" id="53446"/>
    <lineage>
        <taxon>Bacteria</taxon>
        <taxon>Bacillati</taxon>
        <taxon>Actinomycetota</taxon>
        <taxon>Actinomycetes</taxon>
        <taxon>Kitasatosporales</taxon>
        <taxon>Streptomycetaceae</taxon>
        <taxon>Streptomyces</taxon>
        <taxon>Streptomyces cinnamoneus group</taxon>
    </lineage>
</organism>
<dbReference type="EMBL" id="BMVB01000022">
    <property type="protein sequence ID" value="GHC67067.1"/>
    <property type="molecule type" value="Genomic_DNA"/>
</dbReference>
<reference evidence="2" key="1">
    <citation type="journal article" date="2014" name="Int. J. Syst. Evol. Microbiol.">
        <title>Complete genome sequence of Corynebacterium casei LMG S-19264T (=DSM 44701T), isolated from a smear-ripened cheese.</title>
        <authorList>
            <consortium name="US DOE Joint Genome Institute (JGI-PGF)"/>
            <person name="Walter F."/>
            <person name="Albersmeier A."/>
            <person name="Kalinowski J."/>
            <person name="Ruckert C."/>
        </authorList>
    </citation>
    <scope>NUCLEOTIDE SEQUENCE</scope>
    <source>
        <strain evidence="2">JCM 4633</strain>
    </source>
</reference>
<proteinExistence type="predicted"/>
<dbReference type="SUPFAM" id="SSF47413">
    <property type="entry name" value="lambda repressor-like DNA-binding domains"/>
    <property type="match status" value="1"/>
</dbReference>
<dbReference type="RefSeq" id="WP_373303612.1">
    <property type="nucleotide sequence ID" value="NZ_BMVB01000022.1"/>
</dbReference>
<dbReference type="Pfam" id="PF01381">
    <property type="entry name" value="HTH_3"/>
    <property type="match status" value="1"/>
</dbReference>
<dbReference type="InterPro" id="IPR001387">
    <property type="entry name" value="Cro/C1-type_HTH"/>
</dbReference>
<gene>
    <name evidence="2" type="ORF">GCM10010507_51310</name>
</gene>
<protein>
    <submittedName>
        <fullName evidence="2">XRE family transcriptional regulator</fullName>
    </submittedName>
</protein>
<name>A0A918U278_STRCJ</name>
<comment type="caution">
    <text evidence="2">The sequence shown here is derived from an EMBL/GenBank/DDBJ whole genome shotgun (WGS) entry which is preliminary data.</text>
</comment>
<sequence length="256" mass="28376">MSPTPGETETSNERLRAAMAAGGWTYATLAEKTEVDPKSVERWVNQGRVPRRATAVQAAEALGEDVHALWPALRQARAARAVSPELVALYDQRADAPVSRYTDLFAQAREHIDVLVYAAVFLHEAYPRLNDLLRERAAEGCSVRIALGDANSENVRQRGEEERFGHGIESRCRLALMHYRPLAGVPGIEIRTHGTTLYNSLYRADDQLLVNAHIWGANAFAAPVWHLRRNGDGGVFDTYAQSFDAVWATATPVQEE</sequence>
<evidence type="ECO:0000259" key="1">
    <source>
        <dbReference type="PROSITE" id="PS50943"/>
    </source>
</evidence>
<dbReference type="AlphaFoldDB" id="A0A918U278"/>
<dbReference type="SMART" id="SM00530">
    <property type="entry name" value="HTH_XRE"/>
    <property type="match status" value="1"/>
</dbReference>
<dbReference type="SUPFAM" id="SSF56024">
    <property type="entry name" value="Phospholipase D/nuclease"/>
    <property type="match status" value="1"/>
</dbReference>